<evidence type="ECO:0000259" key="1">
    <source>
        <dbReference type="Pfam" id="PF04326"/>
    </source>
</evidence>
<dbReference type="EMBL" id="ATBP01001060">
    <property type="protein sequence ID" value="ETR68138.1"/>
    <property type="molecule type" value="Genomic_DNA"/>
</dbReference>
<sequence>MNQQSNIGLKQKIAQGEGQYLEFKEKPKNIEREMVAFANATGGTILIGVNDNCKIIGISLTNKLKSSIQDKARNCDPPIMVDIKYHLENVVEIQVEAGNNKPYRCREGFFLRVGPNCQKLNRNEIIQLILSEGNFHFDETINTDFVYEKDFDKQKFERFLKIAEIDSFTSYENLLLSLYIAKQIDETIKLSQAGVLFFAKTPQLFLKESHITCVRYEGTDRFNIIDREDISDDIVTMIEKTLIFIKRNIKKSYVITDTPQRQEIFEYPLVAVREAVINAFMHRDYYYDASRIYVHIFSNRMEIENPGGLYSGLKLEDLGKRSIRRNRMIADLLYRIKYVEQIGSGIIRMEKALALNNNPKMEISATNFFSIKFFPRINVDKKIQLTSRQNLLYQLFKEKENITKSESALLLNVSSDTALREIKVLIHKGLVIKKGTGKSTLYCLK</sequence>
<keyword evidence="2" id="KW-0347">Helicase</keyword>
<keyword evidence="2" id="KW-0547">Nucleotide-binding</keyword>
<protein>
    <submittedName>
        <fullName evidence="2">ATP-dependent DNA helicase RecG</fullName>
    </submittedName>
</protein>
<dbReference type="AlphaFoldDB" id="A0A1V1P016"/>
<gene>
    <name evidence="2" type="ORF">OMM_10843</name>
</gene>
<dbReference type="Pfam" id="PF13749">
    <property type="entry name" value="HATPase_c_4"/>
    <property type="match status" value="1"/>
</dbReference>
<comment type="caution">
    <text evidence="2">The sequence shown here is derived from an EMBL/GenBank/DDBJ whole genome shotgun (WGS) entry which is preliminary data.</text>
</comment>
<dbReference type="Gene3D" id="1.10.10.10">
    <property type="entry name" value="Winged helix-like DNA-binding domain superfamily/Winged helix DNA-binding domain"/>
    <property type="match status" value="1"/>
</dbReference>
<name>A0A1V1P016_9BACT</name>
<reference evidence="3" key="1">
    <citation type="submission" date="2012-11" db="EMBL/GenBank/DDBJ databases">
        <authorList>
            <person name="Lucero-Rivera Y.E."/>
            <person name="Tovar-Ramirez D."/>
        </authorList>
    </citation>
    <scope>NUCLEOTIDE SEQUENCE [LARGE SCALE GENOMIC DNA]</scope>
    <source>
        <strain evidence="3">Araruama</strain>
    </source>
</reference>
<evidence type="ECO:0000313" key="3">
    <source>
        <dbReference type="Proteomes" id="UP000189670"/>
    </source>
</evidence>
<dbReference type="Proteomes" id="UP000189670">
    <property type="component" value="Unassembled WGS sequence"/>
</dbReference>
<dbReference type="InterPro" id="IPR038475">
    <property type="entry name" value="RecG_C_sf"/>
</dbReference>
<dbReference type="Gene3D" id="3.30.950.30">
    <property type="entry name" value="Schlafen, AAA domain"/>
    <property type="match status" value="1"/>
</dbReference>
<dbReference type="Pfam" id="PF04326">
    <property type="entry name" value="SLFN_AlbA_2"/>
    <property type="match status" value="1"/>
</dbReference>
<keyword evidence="2" id="KW-0067">ATP-binding</keyword>
<accession>A0A1V1P016</accession>
<dbReference type="PANTHER" id="PTHR30595">
    <property type="entry name" value="GLPR-RELATED TRANSCRIPTIONAL REPRESSOR"/>
    <property type="match status" value="1"/>
</dbReference>
<feature type="domain" description="Schlafen AlbA-2" evidence="1">
    <location>
        <begin position="17"/>
        <end position="121"/>
    </location>
</feature>
<dbReference type="InterPro" id="IPR007421">
    <property type="entry name" value="Schlafen_AlbA_2_dom"/>
</dbReference>
<dbReference type="Gene3D" id="3.30.565.60">
    <property type="match status" value="1"/>
</dbReference>
<dbReference type="InterPro" id="IPR038461">
    <property type="entry name" value="Schlafen_AlbA_2_dom_sf"/>
</dbReference>
<dbReference type="InterPro" id="IPR036388">
    <property type="entry name" value="WH-like_DNA-bd_sf"/>
</dbReference>
<organism evidence="2 3">
    <name type="scientific">Candidatus Magnetoglobus multicellularis str. Araruama</name>
    <dbReference type="NCBI Taxonomy" id="890399"/>
    <lineage>
        <taxon>Bacteria</taxon>
        <taxon>Pseudomonadati</taxon>
        <taxon>Thermodesulfobacteriota</taxon>
        <taxon>Desulfobacteria</taxon>
        <taxon>Desulfobacterales</taxon>
        <taxon>Desulfobacteraceae</taxon>
        <taxon>Candidatus Magnetoglobus</taxon>
    </lineage>
</organism>
<dbReference type="PANTHER" id="PTHR30595:SF6">
    <property type="entry name" value="SCHLAFEN ALBA-2 DOMAIN-CONTAINING PROTEIN"/>
    <property type="match status" value="1"/>
</dbReference>
<evidence type="ECO:0000313" key="2">
    <source>
        <dbReference type="EMBL" id="ETR68138.1"/>
    </source>
</evidence>
<keyword evidence="2" id="KW-0378">Hydrolase</keyword>
<proteinExistence type="predicted"/>
<dbReference type="GO" id="GO:0004386">
    <property type="term" value="F:helicase activity"/>
    <property type="evidence" value="ECO:0007669"/>
    <property type="project" value="UniProtKB-KW"/>
</dbReference>